<reference evidence="1" key="2">
    <citation type="submission" date="2025-08" db="UniProtKB">
        <authorList>
            <consortium name="Ensembl"/>
        </authorList>
    </citation>
    <scope>IDENTIFICATION</scope>
</reference>
<reference evidence="1" key="3">
    <citation type="submission" date="2025-09" db="UniProtKB">
        <authorList>
            <consortium name="Ensembl"/>
        </authorList>
    </citation>
    <scope>IDENTIFICATION</scope>
</reference>
<keyword evidence="2" id="KW-1185">Reference proteome</keyword>
<sequence>MLNRLSHPHASGIVFLIGLPTPLLKTEQLLCGFLTILFTYLIEISSCLVKHNEVTQKYISELKKSKDYMEPDKTYFCISFFSLKLLCLPACH</sequence>
<evidence type="ECO:0000313" key="2">
    <source>
        <dbReference type="Proteomes" id="UP000472268"/>
    </source>
</evidence>
<protein>
    <submittedName>
        <fullName evidence="1">Uncharacterized protein</fullName>
    </submittedName>
</protein>
<dbReference type="Proteomes" id="UP000472268">
    <property type="component" value="Chromosome 3"/>
</dbReference>
<reference evidence="1 2" key="1">
    <citation type="submission" date="2019-05" db="EMBL/GenBank/DDBJ databases">
        <title>A Chromosome-scale Meerkat (S. suricatta) Genome Assembly.</title>
        <authorList>
            <person name="Dudchenko O."/>
            <person name="Lieberman Aiden E."/>
            <person name="Tung J."/>
            <person name="Barreiro L.B."/>
            <person name="Clutton-Brock T.H."/>
        </authorList>
    </citation>
    <scope>NUCLEOTIDE SEQUENCE [LARGE SCALE GENOMIC DNA]</scope>
</reference>
<evidence type="ECO:0000313" key="1">
    <source>
        <dbReference type="Ensembl" id="ENSSSUP00005002631.1"/>
    </source>
</evidence>
<accession>A0A673T154</accession>
<organism evidence="1 2">
    <name type="scientific">Suricata suricatta</name>
    <name type="common">Meerkat</name>
    <dbReference type="NCBI Taxonomy" id="37032"/>
    <lineage>
        <taxon>Eukaryota</taxon>
        <taxon>Metazoa</taxon>
        <taxon>Chordata</taxon>
        <taxon>Craniata</taxon>
        <taxon>Vertebrata</taxon>
        <taxon>Euteleostomi</taxon>
        <taxon>Mammalia</taxon>
        <taxon>Eutheria</taxon>
        <taxon>Laurasiatheria</taxon>
        <taxon>Carnivora</taxon>
        <taxon>Feliformia</taxon>
        <taxon>Herpestidae</taxon>
        <taxon>Suricata</taxon>
    </lineage>
</organism>
<dbReference type="Ensembl" id="ENSSSUT00005003077.1">
    <property type="protein sequence ID" value="ENSSSUP00005002631.1"/>
    <property type="gene ID" value="ENSSSUG00005001792.1"/>
</dbReference>
<dbReference type="AlphaFoldDB" id="A0A673T154"/>
<proteinExistence type="predicted"/>
<name>A0A673T154_SURSU</name>